<dbReference type="GO" id="GO:0005768">
    <property type="term" value="C:endosome"/>
    <property type="evidence" value="ECO:0007669"/>
    <property type="project" value="TreeGrafter"/>
</dbReference>
<dbReference type="RefSeq" id="XP_024717161.1">
    <property type="nucleotide sequence ID" value="XM_024861302.1"/>
</dbReference>
<feature type="compositionally biased region" description="Basic and acidic residues" evidence="5">
    <location>
        <begin position="373"/>
        <end position="385"/>
    </location>
</feature>
<evidence type="ECO:0000313" key="6">
    <source>
        <dbReference type="EMBL" id="PSS08763.1"/>
    </source>
</evidence>
<dbReference type="Pfam" id="PF10186">
    <property type="entry name" value="ATG14"/>
    <property type="match status" value="1"/>
</dbReference>
<feature type="region of interest" description="Disordered" evidence="5">
    <location>
        <begin position="358"/>
        <end position="393"/>
    </location>
</feature>
<comment type="similarity">
    <text evidence="1">Belongs to the ATG14 family.</text>
</comment>
<evidence type="ECO:0000256" key="3">
    <source>
        <dbReference type="ARBA" id="ARBA00023054"/>
    </source>
</evidence>
<evidence type="ECO:0000256" key="5">
    <source>
        <dbReference type="SAM" id="MobiDB-lite"/>
    </source>
</evidence>
<dbReference type="GO" id="GO:0000323">
    <property type="term" value="C:lytic vacuole"/>
    <property type="evidence" value="ECO:0007669"/>
    <property type="project" value="TreeGrafter"/>
</dbReference>
<reference evidence="6 7" key="1">
    <citation type="journal article" date="2018" name="New Phytol.">
        <title>Comparative genomics and transcriptomics depict ericoid mycorrhizal fungi as versatile saprotrophs and plant mutualists.</title>
        <authorList>
            <person name="Martino E."/>
            <person name="Morin E."/>
            <person name="Grelet G.A."/>
            <person name="Kuo A."/>
            <person name="Kohler A."/>
            <person name="Daghino S."/>
            <person name="Barry K.W."/>
            <person name="Cichocki N."/>
            <person name="Clum A."/>
            <person name="Dockter R.B."/>
            <person name="Hainaut M."/>
            <person name="Kuo R.C."/>
            <person name="LaButti K."/>
            <person name="Lindahl B.D."/>
            <person name="Lindquist E.A."/>
            <person name="Lipzen A."/>
            <person name="Khouja H.R."/>
            <person name="Magnuson J."/>
            <person name="Murat C."/>
            <person name="Ohm R.A."/>
            <person name="Singer S.W."/>
            <person name="Spatafora J.W."/>
            <person name="Wang M."/>
            <person name="Veneault-Fourrey C."/>
            <person name="Henrissat B."/>
            <person name="Grigoriev I.V."/>
            <person name="Martin F.M."/>
            <person name="Perotto S."/>
        </authorList>
    </citation>
    <scope>NUCLEOTIDE SEQUENCE [LARGE SCALE GENOMIC DNA]</scope>
    <source>
        <strain evidence="6 7">ATCC 22711</strain>
    </source>
</reference>
<dbReference type="InParanoid" id="A0A2T3AR79"/>
<feature type="region of interest" description="Disordered" evidence="5">
    <location>
        <begin position="260"/>
        <end position="288"/>
    </location>
</feature>
<gene>
    <name evidence="6" type="ORF">M430DRAFT_109736</name>
</gene>
<feature type="compositionally biased region" description="Polar residues" evidence="5">
    <location>
        <begin position="263"/>
        <end position="284"/>
    </location>
</feature>
<name>A0A2T3AR79_AMORE</name>
<dbReference type="GeneID" id="36569383"/>
<evidence type="ECO:0000256" key="2">
    <source>
        <dbReference type="ARBA" id="ARBA00013807"/>
    </source>
</evidence>
<sequence>MQCDICFRTGGQRLPFLCPTDARNRLYEPRIQHARVLVEKDALDQQITALVASQSKGVEQNENGPAVSRQDISEILAEKEQAVDRTQQIIAHADELRIKVEKAREEIAKKKAIIERRKSELAAASNGAEARRTRQIEEVEKSIRMSKYKWNQTHAVTASSRAFLCGEAAKLYGLRWVRKNGGLEEYKIGGIGIIDLRAMNTASPAQISTALSHIVHLLILSTHYLAIRLPAEITLPHRDYPLPTIFPLASSYKYTNVPFPGTTPAQSSNNSPTASRHVEQSNQPRPRPLFITKPLPMLSTEDPAGYSLFVEGVTLLAYDIAWLCKSQGIPVGESSSFEDICNIGRNLFNLLIGSQSRPPIGRVPSAQSTPTRGGRDESEGEDKKTTSSSIMGRFSHGTAHSFLGNADGTEFIRSWKLLSPMKLADKLRTKLLSEVANAEWEVLDQDAWTIDDEMGDDGVVVGARREGGRGLGLGMQSFMSMKTVMDAVEIVGGAGERRPGTSGWTKLKPR</sequence>
<dbReference type="Proteomes" id="UP000241818">
    <property type="component" value="Unassembled WGS sequence"/>
</dbReference>
<organism evidence="6 7">
    <name type="scientific">Amorphotheca resinae ATCC 22711</name>
    <dbReference type="NCBI Taxonomy" id="857342"/>
    <lineage>
        <taxon>Eukaryota</taxon>
        <taxon>Fungi</taxon>
        <taxon>Dikarya</taxon>
        <taxon>Ascomycota</taxon>
        <taxon>Pezizomycotina</taxon>
        <taxon>Leotiomycetes</taxon>
        <taxon>Helotiales</taxon>
        <taxon>Amorphothecaceae</taxon>
        <taxon>Amorphotheca</taxon>
    </lineage>
</organism>
<dbReference type="GO" id="GO:0032991">
    <property type="term" value="C:protein-containing complex"/>
    <property type="evidence" value="ECO:0007669"/>
    <property type="project" value="UniProtKB-ARBA"/>
</dbReference>
<dbReference type="AlphaFoldDB" id="A0A2T3AR79"/>
<dbReference type="GO" id="GO:0035493">
    <property type="term" value="P:SNARE complex assembly"/>
    <property type="evidence" value="ECO:0007669"/>
    <property type="project" value="TreeGrafter"/>
</dbReference>
<dbReference type="GO" id="GO:0000149">
    <property type="term" value="F:SNARE binding"/>
    <property type="evidence" value="ECO:0007669"/>
    <property type="project" value="TreeGrafter"/>
</dbReference>
<evidence type="ECO:0000256" key="1">
    <source>
        <dbReference type="ARBA" id="ARBA00009574"/>
    </source>
</evidence>
<evidence type="ECO:0000256" key="4">
    <source>
        <dbReference type="SAM" id="Coils"/>
    </source>
</evidence>
<dbReference type="InterPro" id="IPR018791">
    <property type="entry name" value="UV_resistance/autophagy_Atg14"/>
</dbReference>
<dbReference type="PANTHER" id="PTHR15157:SF13">
    <property type="entry name" value="AUTOPHAGY-RELATED PROTEIN 14"/>
    <property type="match status" value="1"/>
</dbReference>
<protein>
    <recommendedName>
        <fullName evidence="2">Autophagy-related protein 14</fullName>
    </recommendedName>
</protein>
<evidence type="ECO:0000313" key="7">
    <source>
        <dbReference type="Proteomes" id="UP000241818"/>
    </source>
</evidence>
<feature type="coiled-coil region" evidence="4">
    <location>
        <begin position="86"/>
        <end position="120"/>
    </location>
</feature>
<dbReference type="EMBL" id="KZ679018">
    <property type="protein sequence ID" value="PSS08763.1"/>
    <property type="molecule type" value="Genomic_DNA"/>
</dbReference>
<dbReference type="OrthoDB" id="16772at2759"/>
<keyword evidence="7" id="KW-1185">Reference proteome</keyword>
<dbReference type="PANTHER" id="PTHR15157">
    <property type="entry name" value="UV RADIATION RESISTANCE-ASSOCIATED GENE PROTEIN"/>
    <property type="match status" value="1"/>
</dbReference>
<accession>A0A2T3AR79</accession>
<keyword evidence="3 4" id="KW-0175">Coiled coil</keyword>
<proteinExistence type="inferred from homology"/>